<dbReference type="GO" id="GO:0005975">
    <property type="term" value="P:carbohydrate metabolic process"/>
    <property type="evidence" value="ECO:0007669"/>
    <property type="project" value="InterPro"/>
</dbReference>
<feature type="domain" description="Alpha-D-phosphohexomutase alpha/beta/alpha" evidence="10">
    <location>
        <begin position="259"/>
        <end position="351"/>
    </location>
</feature>
<keyword evidence="3" id="KW-0597">Phosphoprotein</keyword>
<evidence type="ECO:0000259" key="7">
    <source>
        <dbReference type="Pfam" id="PF00408"/>
    </source>
</evidence>
<evidence type="ECO:0000256" key="3">
    <source>
        <dbReference type="ARBA" id="ARBA00022553"/>
    </source>
</evidence>
<dbReference type="InterPro" id="IPR016055">
    <property type="entry name" value="A-D-PHexomutase_a/b/a-I/II/III"/>
</dbReference>
<dbReference type="PROSITE" id="PS00710">
    <property type="entry name" value="PGM_PMM"/>
    <property type="match status" value="1"/>
</dbReference>
<dbReference type="GO" id="GO:0000287">
    <property type="term" value="F:magnesium ion binding"/>
    <property type="evidence" value="ECO:0007669"/>
    <property type="project" value="InterPro"/>
</dbReference>
<dbReference type="SUPFAM" id="SSF55957">
    <property type="entry name" value="Phosphoglucomutase, C-terminal domain"/>
    <property type="match status" value="1"/>
</dbReference>
<keyword evidence="6" id="KW-0413">Isomerase</keyword>
<proteinExistence type="inferred from homology"/>
<evidence type="ECO:0000259" key="8">
    <source>
        <dbReference type="Pfam" id="PF02878"/>
    </source>
</evidence>
<feature type="domain" description="Alpha-D-phosphohexomutase alpha/beta/alpha" evidence="9">
    <location>
        <begin position="173"/>
        <end position="255"/>
    </location>
</feature>
<protein>
    <submittedName>
        <fullName evidence="11">Phosphomannomutase</fullName>
    </submittedName>
</protein>
<keyword evidence="12" id="KW-1185">Reference proteome</keyword>
<dbReference type="InterPro" id="IPR005841">
    <property type="entry name" value="Alpha-D-phosphohexomutase_SF"/>
</dbReference>
<dbReference type="InterPro" id="IPR016066">
    <property type="entry name" value="A-D-PHexomutase_CS"/>
</dbReference>
<dbReference type="InterPro" id="IPR005846">
    <property type="entry name" value="A-D-PHexomutase_a/b/a-III"/>
</dbReference>
<sequence length="476" mass="52707">MSIVRMYDIRGIYGKELTDDYAYNLGIRLVNYLNSVSQSPTLEVLVGYDARRSSPALHDKLVEAISKAGANVVSVGMTTSGVISTLDKMEKPDASVMITASHNPPEYNGFKIIVNGQALYGDLLAEVANYSDIVFSGVDRGSIGSYPELINNLYVPAIVREFKNRQSEIDIINTLELAIDCANGSAGPVLQDVLDRLGLNIELTLKEPDGSFPVHPPDPSKEDNWVHIKSHYLDTKMLFMIDGDGDRVGVMTNEGTLLKGDKVLSIIAEASSSRAMDNTILLDVKSSELVREHIKSLGYRVRYHQTGHSLIKKSMNGDKLIAMAGEESGHLYIRDEFFGVDDAVYNLLRFLFDSVKLGAHANLESYLNSRMPRTYTLSLKFNVSDNLKPKVMERVAQKVVDYAESLAGEVITIDGVRANFHEGWFILRQSNTEPYIGANIETYEEDKLGDIRKVLSDLVTEAIAKEEELSGPVKSK</sequence>
<dbReference type="SUPFAM" id="SSF53738">
    <property type="entry name" value="Phosphoglucomutase, first 3 domains"/>
    <property type="match status" value="3"/>
</dbReference>
<evidence type="ECO:0000313" key="12">
    <source>
        <dbReference type="Proteomes" id="UP000203261"/>
    </source>
</evidence>
<dbReference type="Pfam" id="PF00408">
    <property type="entry name" value="PGM_PMM_IV"/>
    <property type="match status" value="1"/>
</dbReference>
<evidence type="ECO:0000256" key="1">
    <source>
        <dbReference type="ARBA" id="ARBA00001946"/>
    </source>
</evidence>
<dbReference type="Pfam" id="PF02879">
    <property type="entry name" value="PGM_PMM_II"/>
    <property type="match status" value="1"/>
</dbReference>
<dbReference type="Gene3D" id="3.40.120.10">
    <property type="entry name" value="Alpha-D-Glucose-1,6-Bisphosphate, subunit A, domain 3"/>
    <property type="match status" value="3"/>
</dbReference>
<comment type="similarity">
    <text evidence="2">Belongs to the phosphohexose mutase family.</text>
</comment>
<organism evidence="11 12">
    <name type="scientific">Bacillus phage SP-15</name>
    <dbReference type="NCBI Taxonomy" id="1792032"/>
    <lineage>
        <taxon>Viruses</taxon>
        <taxon>Duplodnaviria</taxon>
        <taxon>Heunggongvirae</taxon>
        <taxon>Uroviricota</taxon>
        <taxon>Caudoviricetes</taxon>
        <taxon>Thornevirus</taxon>
        <taxon>Thornevirus SP15</taxon>
    </lineage>
</organism>
<feature type="domain" description="Alpha-D-phosphohexomutase alpha/beta/alpha" evidence="8">
    <location>
        <begin position="4"/>
        <end position="117"/>
    </location>
</feature>
<dbReference type="Pfam" id="PF02878">
    <property type="entry name" value="PGM_PMM_I"/>
    <property type="match status" value="1"/>
</dbReference>
<keyword evidence="4" id="KW-0479">Metal-binding</keyword>
<evidence type="ECO:0000313" key="11">
    <source>
        <dbReference type="EMBL" id="AMM44953.1"/>
    </source>
</evidence>
<evidence type="ECO:0000256" key="4">
    <source>
        <dbReference type="ARBA" id="ARBA00022723"/>
    </source>
</evidence>
<dbReference type="Proteomes" id="UP000203261">
    <property type="component" value="Segment"/>
</dbReference>
<dbReference type="InterPro" id="IPR005844">
    <property type="entry name" value="A-D-PHexomutase_a/b/a-I"/>
</dbReference>
<dbReference type="PRINTS" id="PR00509">
    <property type="entry name" value="PGMPMM"/>
</dbReference>
<evidence type="ECO:0000256" key="6">
    <source>
        <dbReference type="ARBA" id="ARBA00023235"/>
    </source>
</evidence>
<evidence type="ECO:0000256" key="2">
    <source>
        <dbReference type="ARBA" id="ARBA00010231"/>
    </source>
</evidence>
<feature type="domain" description="Alpha-D-phosphohexomutase C-terminal" evidence="7">
    <location>
        <begin position="381"/>
        <end position="453"/>
    </location>
</feature>
<evidence type="ECO:0000259" key="9">
    <source>
        <dbReference type="Pfam" id="PF02879"/>
    </source>
</evidence>
<dbReference type="PANTHER" id="PTHR43771:SF1">
    <property type="entry name" value="PHOSPHOMANNOMUTASE"/>
    <property type="match status" value="1"/>
</dbReference>
<dbReference type="PANTHER" id="PTHR43771">
    <property type="entry name" value="PHOSPHOMANNOMUTASE"/>
    <property type="match status" value="1"/>
</dbReference>
<name>A0A127AWJ1_9CAUD</name>
<keyword evidence="5" id="KW-0460">Magnesium</keyword>
<dbReference type="EMBL" id="KT624200">
    <property type="protein sequence ID" value="AMM44953.1"/>
    <property type="molecule type" value="Genomic_DNA"/>
</dbReference>
<evidence type="ECO:0000256" key="5">
    <source>
        <dbReference type="ARBA" id="ARBA00022842"/>
    </source>
</evidence>
<dbReference type="InterPro" id="IPR036900">
    <property type="entry name" value="A-D-PHexomutase_C_sf"/>
</dbReference>
<dbReference type="GeneID" id="29125322"/>
<dbReference type="Gene3D" id="3.30.310.50">
    <property type="entry name" value="Alpha-D-phosphohexomutase, C-terminal domain"/>
    <property type="match status" value="1"/>
</dbReference>
<dbReference type="KEGG" id="vg:29125322"/>
<comment type="cofactor">
    <cofactor evidence="1">
        <name>Mg(2+)</name>
        <dbReference type="ChEBI" id="CHEBI:18420"/>
    </cofactor>
</comment>
<dbReference type="GO" id="GO:0016868">
    <property type="term" value="F:intramolecular phosphotransferase activity"/>
    <property type="evidence" value="ECO:0007669"/>
    <property type="project" value="InterPro"/>
</dbReference>
<dbReference type="Pfam" id="PF02880">
    <property type="entry name" value="PGM_PMM_III"/>
    <property type="match status" value="1"/>
</dbReference>
<evidence type="ECO:0000259" key="10">
    <source>
        <dbReference type="Pfam" id="PF02880"/>
    </source>
</evidence>
<accession>A0A127AWJ1</accession>
<reference evidence="11 12" key="1">
    <citation type="submission" date="2015-08" db="EMBL/GenBank/DDBJ databases">
        <authorList>
            <person name="Babu N.S."/>
            <person name="Beckwith C.J."/>
            <person name="Beseler K.G."/>
            <person name="Brison A."/>
            <person name="Carone J.V."/>
            <person name="Caskin T.P."/>
            <person name="Diamond M."/>
            <person name="Durham M.E."/>
            <person name="Foxe J.M."/>
            <person name="Go M."/>
            <person name="Henderson B.A."/>
            <person name="Jones I.B."/>
            <person name="McGettigan J.A."/>
            <person name="Micheletti S.J."/>
            <person name="Nasrallah M.E."/>
            <person name="Ortiz D."/>
            <person name="Piller C.R."/>
            <person name="Privatt S.R."/>
            <person name="Schneider S.L."/>
            <person name="Sharp S."/>
            <person name="Smith T.C."/>
            <person name="Stanton J.D."/>
            <person name="Ullery H.E."/>
            <person name="Wilson R.J."/>
            <person name="Serrano M.G."/>
            <person name="Buck G."/>
            <person name="Lee V."/>
            <person name="Wang Y."/>
            <person name="Carvalho R."/>
            <person name="Voegtly L."/>
            <person name="Shi R."/>
            <person name="Duckworth R."/>
            <person name="Johnson A."/>
            <person name="Loviza R."/>
            <person name="Walstead R."/>
            <person name="Shah Z."/>
            <person name="Kiflezghi M."/>
            <person name="Wade K."/>
            <person name="Ball S.L."/>
            <person name="Bradley K.W."/>
            <person name="Asai D.J."/>
            <person name="Bowman C.A."/>
            <person name="Russell D.A."/>
            <person name="Pope W.H."/>
            <person name="Jacobs-Sera D."/>
            <person name="Hendrix R.W."/>
            <person name="Hatfull G.F."/>
        </authorList>
    </citation>
    <scope>NUCLEOTIDE SEQUENCE [LARGE SCALE GENOMIC DNA]</scope>
</reference>
<gene>
    <name evidence="11" type="ORF">SP15_155</name>
</gene>
<dbReference type="RefSeq" id="YP_009302542.1">
    <property type="nucleotide sequence ID" value="NC_031245.1"/>
</dbReference>
<dbReference type="InterPro" id="IPR005845">
    <property type="entry name" value="A-D-PHexomutase_a/b/a-II"/>
</dbReference>
<dbReference type="InterPro" id="IPR005843">
    <property type="entry name" value="A-D-PHexomutase_C"/>
</dbReference>